<evidence type="ECO:0000313" key="3">
    <source>
        <dbReference type="Proteomes" id="UP000007174"/>
    </source>
</evidence>
<organism evidence="2 3">
    <name type="scientific">Colletotrichum higginsianum (strain IMI 349063)</name>
    <name type="common">Crucifer anthracnose fungus</name>
    <dbReference type="NCBI Taxonomy" id="759273"/>
    <lineage>
        <taxon>Eukaryota</taxon>
        <taxon>Fungi</taxon>
        <taxon>Dikarya</taxon>
        <taxon>Ascomycota</taxon>
        <taxon>Pezizomycotina</taxon>
        <taxon>Sordariomycetes</taxon>
        <taxon>Hypocreomycetidae</taxon>
        <taxon>Glomerellales</taxon>
        <taxon>Glomerellaceae</taxon>
        <taxon>Colletotrichum</taxon>
        <taxon>Colletotrichum destructivum species complex</taxon>
    </lineage>
</organism>
<proteinExistence type="predicted"/>
<reference evidence="3" key="1">
    <citation type="journal article" date="2012" name="Nat. Genet.">
        <title>Lifestyle transitions in plant pathogenic Colletotrichum fungi deciphered by genome and transcriptome analyses.</title>
        <authorList>
            <person name="O'Connell R.J."/>
            <person name="Thon M.R."/>
            <person name="Hacquard S."/>
            <person name="Amyotte S.G."/>
            <person name="Kleemann J."/>
            <person name="Torres M.F."/>
            <person name="Damm U."/>
            <person name="Buiate E.A."/>
            <person name="Epstein L."/>
            <person name="Alkan N."/>
            <person name="Altmueller J."/>
            <person name="Alvarado-Balderrama L."/>
            <person name="Bauser C.A."/>
            <person name="Becker C."/>
            <person name="Birren B.W."/>
            <person name="Chen Z."/>
            <person name="Choi J."/>
            <person name="Crouch J.A."/>
            <person name="Duvick J.P."/>
            <person name="Farman M.A."/>
            <person name="Gan P."/>
            <person name="Heiman D."/>
            <person name="Henrissat B."/>
            <person name="Howard R.J."/>
            <person name="Kabbage M."/>
            <person name="Koch C."/>
            <person name="Kracher B."/>
            <person name="Kubo Y."/>
            <person name="Law A.D."/>
            <person name="Lebrun M.-H."/>
            <person name="Lee Y.-H."/>
            <person name="Miyara I."/>
            <person name="Moore N."/>
            <person name="Neumann U."/>
            <person name="Nordstroem K."/>
            <person name="Panaccione D.G."/>
            <person name="Panstruga R."/>
            <person name="Place M."/>
            <person name="Proctor R.H."/>
            <person name="Prusky D."/>
            <person name="Rech G."/>
            <person name="Reinhardt R."/>
            <person name="Rollins J.A."/>
            <person name="Rounsley S."/>
            <person name="Schardl C.L."/>
            <person name="Schwartz D.C."/>
            <person name="Shenoy N."/>
            <person name="Shirasu K."/>
            <person name="Sikhakolli U.R."/>
            <person name="Stueber K."/>
            <person name="Sukno S.A."/>
            <person name="Sweigard J.A."/>
            <person name="Takano Y."/>
            <person name="Takahara H."/>
            <person name="Trail F."/>
            <person name="van der Does H.C."/>
            <person name="Voll L.M."/>
            <person name="Will I."/>
            <person name="Young S."/>
            <person name="Zeng Q."/>
            <person name="Zhang J."/>
            <person name="Zhou S."/>
            <person name="Dickman M.B."/>
            <person name="Schulze-Lefert P."/>
            <person name="Ver Loren van Themaat E."/>
            <person name="Ma L.-J."/>
            <person name="Vaillancourt L.J."/>
        </authorList>
    </citation>
    <scope>NUCLEOTIDE SEQUENCE [LARGE SCALE GENOMIC DNA]</scope>
    <source>
        <strain evidence="3">IMI 349063</strain>
    </source>
</reference>
<evidence type="ECO:0000313" key="2">
    <source>
        <dbReference type="EMBL" id="CCF47718.1"/>
    </source>
</evidence>
<feature type="region of interest" description="Disordered" evidence="1">
    <location>
        <begin position="1"/>
        <end position="54"/>
    </location>
</feature>
<gene>
    <name evidence="2" type="ORF">CH063_15994</name>
</gene>
<dbReference type="Proteomes" id="UP000007174">
    <property type="component" value="Unassembled WGS sequence"/>
</dbReference>
<feature type="compositionally biased region" description="Basic and acidic residues" evidence="1">
    <location>
        <begin position="1"/>
        <end position="11"/>
    </location>
</feature>
<feature type="compositionally biased region" description="Low complexity" evidence="1">
    <location>
        <begin position="25"/>
        <end position="46"/>
    </location>
</feature>
<dbReference type="AlphaFoldDB" id="H1W5F4"/>
<sequence>MGSKFDTDGDRLMVGVPPANRANGPDSTPPSADAPAAEPSFSSPATNLLKRLQT</sequence>
<protein>
    <submittedName>
        <fullName evidence="2">Uncharacterized protein</fullName>
    </submittedName>
</protein>
<dbReference type="HOGENOM" id="CLU_3055919_0_0_1"/>
<dbReference type="EMBL" id="CACQ02010059">
    <property type="protein sequence ID" value="CCF47718.1"/>
    <property type="molecule type" value="Genomic_DNA"/>
</dbReference>
<feature type="non-terminal residue" evidence="2">
    <location>
        <position position="54"/>
    </location>
</feature>
<accession>H1W5F4</accession>
<name>H1W5F4_COLHI</name>
<evidence type="ECO:0000256" key="1">
    <source>
        <dbReference type="SAM" id="MobiDB-lite"/>
    </source>
</evidence>